<dbReference type="PANTHER" id="PTHR37423">
    <property type="entry name" value="SOLUBLE LYTIC MUREIN TRANSGLYCOSYLASE-RELATED"/>
    <property type="match status" value="1"/>
</dbReference>
<name>A0A2Z4YRH6_RHILE</name>
<dbReference type="InterPro" id="IPR023346">
    <property type="entry name" value="Lysozyme-like_dom_sf"/>
</dbReference>
<comment type="similarity">
    <text evidence="1">Belongs to the transglycosylase Slt family.</text>
</comment>
<dbReference type="AlphaFoldDB" id="A0A2Z4YRH6"/>
<dbReference type="EMBL" id="CP030762">
    <property type="protein sequence ID" value="AXA43736.1"/>
    <property type="molecule type" value="Genomic_DNA"/>
</dbReference>
<geneLocation type="plasmid" evidence="5 6">
    <name>unnamed2</name>
</geneLocation>
<dbReference type="InterPro" id="IPR008258">
    <property type="entry name" value="Transglycosylase_SLT_dom_1"/>
</dbReference>
<dbReference type="RefSeq" id="WP_233938731.1">
    <property type="nucleotide sequence ID" value="NZ_CP030762.1"/>
</dbReference>
<dbReference type="Proteomes" id="UP000251166">
    <property type="component" value="Plasmid unnamed2"/>
</dbReference>
<accession>A0A2Z4YRH6</accession>
<evidence type="ECO:0000256" key="2">
    <source>
        <dbReference type="ARBA" id="ARBA00009387"/>
    </source>
</evidence>
<sequence>MDRIPFSPVKRPQKAWSRSALWVAGMSTFLLTGFASEHRDSDLPFYSGTPAHAVGPGGITTEKVGRVAARLNPIVASRLVVAAKQPPQPTIDWVSFSQRFDASKDGHPIGPGVLSLDTVEEFENSRAELPGETADSANARRERTVHSPIDVFSFDPTPSPHIVDPPAALKADADPGSIQPRPDLLSGIPEEYAKLALASAAAEEVDPNWVLSIMRAENASYDPRLVSPAGAVGLMQVMPRIGAAFGANDLTDPEQNIRAGTRFLSVLIDKYRNPVLVASAYNAGEPRVDLHHSLPLIRETADYVTRAVGFYLGAAATSTRLHAGLSSPSQPGPKRRAGTADRAKSPMLVFSVADPLTAANRSPREDGPTHVGGPVKIVKEEVH</sequence>
<protein>
    <submittedName>
        <fullName evidence="5">Transglycosylase SLT domain family protein</fullName>
    </submittedName>
</protein>
<reference evidence="5 6" key="1">
    <citation type="submission" date="2018-07" db="EMBL/GenBank/DDBJ databases">
        <title>Rhizobium leguminosarum strain:ATCC 14479 Genome sequencing and assembly.</title>
        <authorList>
            <person name="Chakraborty R."/>
        </authorList>
    </citation>
    <scope>NUCLEOTIDE SEQUENCE [LARGE SCALE GENOMIC DNA]</scope>
    <source>
        <strain evidence="5 6">ATCC 14479</strain>
        <plasmid evidence="6">Plasmid unnamed2</plasmid>
    </source>
</reference>
<proteinExistence type="inferred from homology"/>
<dbReference type="Gene3D" id="1.10.530.10">
    <property type="match status" value="1"/>
</dbReference>
<dbReference type="CDD" id="cd00254">
    <property type="entry name" value="LT-like"/>
    <property type="match status" value="1"/>
</dbReference>
<dbReference type="Pfam" id="PF01464">
    <property type="entry name" value="SLT"/>
    <property type="match status" value="1"/>
</dbReference>
<organism evidence="5 6">
    <name type="scientific">Rhizobium leguminosarum</name>
    <dbReference type="NCBI Taxonomy" id="384"/>
    <lineage>
        <taxon>Bacteria</taxon>
        <taxon>Pseudomonadati</taxon>
        <taxon>Pseudomonadota</taxon>
        <taxon>Alphaproteobacteria</taxon>
        <taxon>Hyphomicrobiales</taxon>
        <taxon>Rhizobiaceae</taxon>
        <taxon>Rhizobium/Agrobacterium group</taxon>
        <taxon>Rhizobium</taxon>
    </lineage>
</organism>
<evidence type="ECO:0000313" key="6">
    <source>
        <dbReference type="Proteomes" id="UP000251166"/>
    </source>
</evidence>
<dbReference type="SUPFAM" id="SSF53955">
    <property type="entry name" value="Lysozyme-like"/>
    <property type="match status" value="1"/>
</dbReference>
<evidence type="ECO:0000256" key="1">
    <source>
        <dbReference type="ARBA" id="ARBA00007734"/>
    </source>
</evidence>
<gene>
    <name evidence="5" type="ORF">DLJ82_7491</name>
</gene>
<feature type="region of interest" description="Disordered" evidence="3">
    <location>
        <begin position="322"/>
        <end position="383"/>
    </location>
</feature>
<comment type="similarity">
    <text evidence="2">Belongs to the virb1 family.</text>
</comment>
<evidence type="ECO:0000313" key="5">
    <source>
        <dbReference type="EMBL" id="AXA43736.1"/>
    </source>
</evidence>
<keyword evidence="5" id="KW-0614">Plasmid</keyword>
<evidence type="ECO:0000259" key="4">
    <source>
        <dbReference type="Pfam" id="PF01464"/>
    </source>
</evidence>
<dbReference type="PANTHER" id="PTHR37423:SF2">
    <property type="entry name" value="MEMBRANE-BOUND LYTIC MUREIN TRANSGLYCOSYLASE C"/>
    <property type="match status" value="1"/>
</dbReference>
<evidence type="ECO:0000256" key="3">
    <source>
        <dbReference type="SAM" id="MobiDB-lite"/>
    </source>
</evidence>
<feature type="domain" description="Transglycosylase SLT" evidence="4">
    <location>
        <begin position="198"/>
        <end position="288"/>
    </location>
</feature>